<evidence type="ECO:0000313" key="1">
    <source>
        <dbReference type="EMBL" id="NJQ07106.1"/>
    </source>
</evidence>
<dbReference type="AlphaFoldDB" id="A0A7X6HZZ3"/>
<accession>A0A7X6HZZ3</accession>
<dbReference type="EMBL" id="JAAVJD010000131">
    <property type="protein sequence ID" value="NJQ07106.1"/>
    <property type="molecule type" value="Genomic_DNA"/>
</dbReference>
<reference evidence="1 2" key="1">
    <citation type="submission" date="2020-03" db="EMBL/GenBank/DDBJ databases">
        <title>Draft genome of Streptomyces sp. ventii, isolated from the Axial Seamount in the Pacific Ocean, and resequencing of the two type strains Streptomyces lonarensis strain NCL 716 and Streptomyces bohaiensis strain 11A07.</title>
        <authorList>
            <person name="Loughran R.M."/>
            <person name="Pfannmuller K.M."/>
            <person name="Wasson B.J."/>
            <person name="Deadmond M.C."/>
            <person name="Paddock B.E."/>
            <person name="Koyack M.J."/>
            <person name="Gallegos D.A."/>
            <person name="Mitchell E.A."/>
            <person name="Ushijima B."/>
            <person name="Saw J.H."/>
            <person name="Mcphail K.L."/>
            <person name="Videau P."/>
        </authorList>
    </citation>
    <scope>NUCLEOTIDE SEQUENCE [LARGE SCALE GENOMIC DNA]</scope>
    <source>
        <strain evidence="1 2">NCL716</strain>
    </source>
</reference>
<sequence>MRAARRGRTAAGTDGYDAAARYVGELLDEAGYEVTYQEFDFSYREA</sequence>
<dbReference type="Gene3D" id="3.40.630.10">
    <property type="entry name" value="Zn peptidases"/>
    <property type="match status" value="1"/>
</dbReference>
<comment type="caution">
    <text evidence="1">The sequence shown here is derived from an EMBL/GenBank/DDBJ whole genome shotgun (WGS) entry which is preliminary data.</text>
</comment>
<protein>
    <submittedName>
        <fullName evidence="1">Uncharacterized protein</fullName>
    </submittedName>
</protein>
<feature type="non-terminal residue" evidence="1">
    <location>
        <position position="46"/>
    </location>
</feature>
<evidence type="ECO:0000313" key="2">
    <source>
        <dbReference type="Proteomes" id="UP000578686"/>
    </source>
</evidence>
<proteinExistence type="predicted"/>
<organism evidence="1 2">
    <name type="scientific">Streptomyces lonarensis</name>
    <dbReference type="NCBI Taxonomy" id="700599"/>
    <lineage>
        <taxon>Bacteria</taxon>
        <taxon>Bacillati</taxon>
        <taxon>Actinomycetota</taxon>
        <taxon>Actinomycetes</taxon>
        <taxon>Kitasatosporales</taxon>
        <taxon>Streptomycetaceae</taxon>
        <taxon>Streptomyces</taxon>
    </lineage>
</organism>
<name>A0A7X6HZZ3_9ACTN</name>
<dbReference type="Proteomes" id="UP000578686">
    <property type="component" value="Unassembled WGS sequence"/>
</dbReference>
<keyword evidence="2" id="KW-1185">Reference proteome</keyword>
<gene>
    <name evidence="1" type="ORF">HCN56_16320</name>
</gene>